<feature type="transmembrane region" description="Helical" evidence="1">
    <location>
        <begin position="226"/>
        <end position="259"/>
    </location>
</feature>
<evidence type="ECO:0000313" key="3">
    <source>
        <dbReference type="Proteomes" id="UP000799779"/>
    </source>
</evidence>
<name>A0A6A5W801_9PLEO</name>
<feature type="transmembrane region" description="Helical" evidence="1">
    <location>
        <begin position="332"/>
        <end position="348"/>
    </location>
</feature>
<accession>A0A6A5W801</accession>
<protein>
    <submittedName>
        <fullName evidence="2">Uncharacterized protein</fullName>
    </submittedName>
</protein>
<dbReference type="OrthoDB" id="3775051at2759"/>
<sequence length="366" mass="41457">MPNSRDSESVVSWQSAFWGLLPLALNSMLQPAGSVADFPTSSSFVLRTSPIICATDAISSLSLISCYISIPGVSLRYAAKAWWLQRSANPCVQLEASLVLRLIVFVLGTLPQSVKLFSCTGIPWTQAWGYLYVRSFVVLEVTSLIARSVDDVEFQNSAPRELLDYCTNPVRPRFVWTIRETPIAWARYSHAVFALWALFALIRPPTTSVELGQYDDQLASWPTLPWWKWLLVLPGFVYSVIVFIITFVLMFASYPVLVFGGPNYTDRFLFWAYVEHILDGAVAIACIFILGVTSFLMAVLFHSLKRKRIFSGRRGRLIHQHKPVLEDEDLDIAFYLMIAPVVTLLWYAREYDSTSTMKPEWTNNLG</sequence>
<gene>
    <name evidence="2" type="ORF">P154DRAFT_622108</name>
</gene>
<keyword evidence="3" id="KW-1185">Reference proteome</keyword>
<feature type="transmembrane region" description="Helical" evidence="1">
    <location>
        <begin position="280"/>
        <end position="301"/>
    </location>
</feature>
<dbReference type="Proteomes" id="UP000799779">
    <property type="component" value="Unassembled WGS sequence"/>
</dbReference>
<keyword evidence="1" id="KW-0472">Membrane</keyword>
<feature type="transmembrane region" description="Helical" evidence="1">
    <location>
        <begin position="188"/>
        <end position="206"/>
    </location>
</feature>
<keyword evidence="1" id="KW-1133">Transmembrane helix</keyword>
<keyword evidence="1" id="KW-0812">Transmembrane</keyword>
<feature type="non-terminal residue" evidence="2">
    <location>
        <position position="1"/>
    </location>
</feature>
<dbReference type="AlphaFoldDB" id="A0A6A5W801"/>
<evidence type="ECO:0000256" key="1">
    <source>
        <dbReference type="SAM" id="Phobius"/>
    </source>
</evidence>
<reference evidence="2" key="1">
    <citation type="journal article" date="2020" name="Stud. Mycol.">
        <title>101 Dothideomycetes genomes: a test case for predicting lifestyles and emergence of pathogens.</title>
        <authorList>
            <person name="Haridas S."/>
            <person name="Albert R."/>
            <person name="Binder M."/>
            <person name="Bloem J."/>
            <person name="Labutti K."/>
            <person name="Salamov A."/>
            <person name="Andreopoulos B."/>
            <person name="Baker S."/>
            <person name="Barry K."/>
            <person name="Bills G."/>
            <person name="Bluhm B."/>
            <person name="Cannon C."/>
            <person name="Castanera R."/>
            <person name="Culley D."/>
            <person name="Daum C."/>
            <person name="Ezra D."/>
            <person name="Gonzalez J."/>
            <person name="Henrissat B."/>
            <person name="Kuo A."/>
            <person name="Liang C."/>
            <person name="Lipzen A."/>
            <person name="Lutzoni F."/>
            <person name="Magnuson J."/>
            <person name="Mondo S."/>
            <person name="Nolan M."/>
            <person name="Ohm R."/>
            <person name="Pangilinan J."/>
            <person name="Park H.-J."/>
            <person name="Ramirez L."/>
            <person name="Alfaro M."/>
            <person name="Sun H."/>
            <person name="Tritt A."/>
            <person name="Yoshinaga Y."/>
            <person name="Zwiers L.-H."/>
            <person name="Turgeon B."/>
            <person name="Goodwin S."/>
            <person name="Spatafora J."/>
            <person name="Crous P."/>
            <person name="Grigoriev I."/>
        </authorList>
    </citation>
    <scope>NUCLEOTIDE SEQUENCE</scope>
    <source>
        <strain evidence="2">CBS 123094</strain>
    </source>
</reference>
<evidence type="ECO:0000313" key="2">
    <source>
        <dbReference type="EMBL" id="KAF1997892.1"/>
    </source>
</evidence>
<dbReference type="EMBL" id="ML977608">
    <property type="protein sequence ID" value="KAF1997892.1"/>
    <property type="molecule type" value="Genomic_DNA"/>
</dbReference>
<proteinExistence type="predicted"/>
<organism evidence="2 3">
    <name type="scientific">Amniculicola lignicola CBS 123094</name>
    <dbReference type="NCBI Taxonomy" id="1392246"/>
    <lineage>
        <taxon>Eukaryota</taxon>
        <taxon>Fungi</taxon>
        <taxon>Dikarya</taxon>
        <taxon>Ascomycota</taxon>
        <taxon>Pezizomycotina</taxon>
        <taxon>Dothideomycetes</taxon>
        <taxon>Pleosporomycetidae</taxon>
        <taxon>Pleosporales</taxon>
        <taxon>Amniculicolaceae</taxon>
        <taxon>Amniculicola</taxon>
    </lineage>
</organism>